<feature type="signal peptide" evidence="1">
    <location>
        <begin position="1"/>
        <end position="20"/>
    </location>
</feature>
<dbReference type="EMBL" id="CP033930">
    <property type="protein sequence ID" value="AZB17398.1"/>
    <property type="molecule type" value="Genomic_DNA"/>
</dbReference>
<evidence type="ECO:0000313" key="2">
    <source>
        <dbReference type="EMBL" id="AZB17398.1"/>
    </source>
</evidence>
<protein>
    <recommendedName>
        <fullName evidence="4">RHS repeat protein</fullName>
    </recommendedName>
</protein>
<gene>
    <name evidence="2" type="ORF">EG352_06260</name>
</gene>
<dbReference type="Pfam" id="PF05593">
    <property type="entry name" value="RHS_repeat"/>
    <property type="match status" value="1"/>
</dbReference>
<accession>A0AAD1DV23</accession>
<keyword evidence="1" id="KW-0732">Signal</keyword>
<reference evidence="2 3" key="1">
    <citation type="submission" date="2018-11" db="EMBL/GenBank/DDBJ databases">
        <title>Proposal to divide the Flavobacteriaceae and reorganize its genera based on Amino Acid Identity values calculated from whole genome sequences.</title>
        <authorList>
            <person name="Nicholson A.C."/>
            <person name="Gulvik C.A."/>
            <person name="Whitney A.M."/>
            <person name="Humrighouse B.W."/>
            <person name="Bell M."/>
            <person name="Holmes B."/>
            <person name="Steigerwalt A.G."/>
            <person name="Villarma A."/>
            <person name="Sheth M."/>
            <person name="Batra D."/>
            <person name="Pryor J."/>
            <person name="Bernardet J.-F."/>
            <person name="Hugo C."/>
            <person name="Kampfer P."/>
            <person name="Newman J."/>
            <person name="McQuiston J.R."/>
        </authorList>
    </citation>
    <scope>NUCLEOTIDE SEQUENCE [LARGE SCALE GENOMIC DNA]</scope>
    <source>
        <strain evidence="2 3">H5559</strain>
    </source>
</reference>
<dbReference type="Proteomes" id="UP000269015">
    <property type="component" value="Chromosome"/>
</dbReference>
<dbReference type="InterPro" id="IPR031325">
    <property type="entry name" value="RHS_repeat"/>
</dbReference>
<feature type="chain" id="PRO_5041915531" description="RHS repeat protein" evidence="1">
    <location>
        <begin position="21"/>
        <end position="1027"/>
    </location>
</feature>
<dbReference type="AlphaFoldDB" id="A0AAD1DV23"/>
<organism evidence="2 3">
    <name type="scientific">Chryseobacterium indologenes</name>
    <name type="common">Flavobacterium indologenes</name>
    <dbReference type="NCBI Taxonomy" id="253"/>
    <lineage>
        <taxon>Bacteria</taxon>
        <taxon>Pseudomonadati</taxon>
        <taxon>Bacteroidota</taxon>
        <taxon>Flavobacteriia</taxon>
        <taxon>Flavobacteriales</taxon>
        <taxon>Weeksellaceae</taxon>
        <taxon>Chryseobacterium group</taxon>
        <taxon>Chryseobacterium</taxon>
    </lineage>
</organism>
<dbReference type="RefSeq" id="WP_061084787.1">
    <property type="nucleotide sequence ID" value="NZ_CP033930.1"/>
</dbReference>
<evidence type="ECO:0008006" key="4">
    <source>
        <dbReference type="Google" id="ProtNLM"/>
    </source>
</evidence>
<evidence type="ECO:0000256" key="1">
    <source>
        <dbReference type="SAM" id="SignalP"/>
    </source>
</evidence>
<proteinExistence type="predicted"/>
<name>A0AAD1DV23_CHRID</name>
<sequence>MMKKIVLFTLILNAFLWVNAQVVQGNAFVPRYYPSSPNVSALGSFGMFPMNLSTGQPNIGIPLFSNNNYGNDADISLNYNISSVKPDFQTSWVGLGWNLSVGGAITRLVNGGIDECYLNGFTDPTVFSYYDHYTRLNTPDWFSDAKMTQYYQFMTPLFPTHNEAFPSPDEFAFNVNGLNGSFFKNHEGKWVVKANQNLDIDVKEELKYDFTFRENGGPTNQVDWFLKRIIYGFVLTDQNGTKYTFGKDPNALEINGIETVDTAYNPAMYVKSWYLTKIEYANGKNMTFEYAFDNRATYVVHSSAYYSTYKTQSSSVSQSNTSGNFNLLTLDRSFYKYLSKIKFDNNEISFYKSYSNALDYDTQSVPWGQLNTNYEMIHYPGNYNNRKHWYKLDSIVVKANNVRTNAVAFNYENTANYRLRLLNVSIGKSQQTKQQYSFEYNPLRLPEFNVNKTDHWGNYNNKNFETTVPQTNYTYSKAQMLTYPQYREPDFTYGTAELLQKIIYPTKGYTLIEYEPHNYSKLLNKTISGFDVNATGNKIAGGARVKKMFTNDLVNTYSKSFFYVDDYLNGSTTSSGVLGGMPNYFDEANINNGNLEFWKLSSSSYIPLNYTNGNYVTYSKVYERSENGAVTEHTFSNQDNGFKDLKSNNYQLIQGNIGYVNTFEPANISIVKNALDKLAYNNLEVERGKPLSERYYDSNKNLLKEIVYNYNTNPSRLTDKIRSISYIADVYGKPVNMAMYDMIAQMHVVSKMSAHTIYSHHTPLISTTNIEYFNNNPVTSSTQYIYGTTNHHQLLTQKNISPDGINNQTDYSYANEKGNQLMISKNMVGIPLETITSQTTNGANKTLSRVETLYPSSVPTSQSGNLVLPLSARSFDLQNASPTTEVTYDQYDPVNGNVKQYTTKDGVSTVVIWGYNSTQPIAKIENAKLSDISQSAITLIVNASDVDAAAVPNNDELALLGALKTFRDSYPAYQMTTYTYDPLIGVRSITPPSGIRESYKYDSAGRLEKVVDANGQVLKEMKYNYKN</sequence>
<evidence type="ECO:0000313" key="3">
    <source>
        <dbReference type="Proteomes" id="UP000269015"/>
    </source>
</evidence>